<keyword evidence="4" id="KW-0326">Glycosidase</keyword>
<dbReference type="Gene3D" id="3.90.640.20">
    <property type="entry name" value="Heat-shock cognate protein, ATPase"/>
    <property type="match status" value="1"/>
</dbReference>
<dbReference type="InterPro" id="IPR025303">
    <property type="entry name" value="PdaC"/>
</dbReference>
<evidence type="ECO:0000256" key="1">
    <source>
        <dbReference type="SAM" id="SignalP"/>
    </source>
</evidence>
<dbReference type="RefSeq" id="WP_058470422.1">
    <property type="nucleotide sequence ID" value="NZ_CAAAIC010000002.1"/>
</dbReference>
<name>A0A0W0V8W6_9GAMM</name>
<accession>A0A0W0V8W6</accession>
<organism evidence="4 5">
    <name type="scientific">Legionella jordanis</name>
    <dbReference type="NCBI Taxonomy" id="456"/>
    <lineage>
        <taxon>Bacteria</taxon>
        <taxon>Pseudomonadati</taxon>
        <taxon>Pseudomonadota</taxon>
        <taxon>Gammaproteobacteria</taxon>
        <taxon>Legionellales</taxon>
        <taxon>Legionellaceae</taxon>
        <taxon>Legionella</taxon>
    </lineage>
</organism>
<dbReference type="GO" id="GO:0045493">
    <property type="term" value="P:xylan catabolic process"/>
    <property type="evidence" value="ECO:0007669"/>
    <property type="project" value="UniProtKB-KW"/>
</dbReference>
<dbReference type="GO" id="GO:0016798">
    <property type="term" value="F:hydrolase activity, acting on glycosyl bonds"/>
    <property type="evidence" value="ECO:0007669"/>
    <property type="project" value="UniProtKB-KW"/>
</dbReference>
<sequence length="226" mass="25572">MQKNILAAIVIFSCFFSTVWANEPKTVAVKKETNTFDLDLKYPQGFANETIDETVKKFINETQQADANPDANEDVNAPGKNSLYVDYKIKFQTKTAVSLLFTVSVNHRGAAHPNNSVKTFNFLNGQEISLSDLFKSDSNYLKKISTLSRAELIKKKISDDNWIISGTSPKEDNYRNWYFTEKGLTIVFDTYQVAAYVYGPQEIEIAKPTLIHLLRPEIAKLVWGNA</sequence>
<evidence type="ECO:0000313" key="5">
    <source>
        <dbReference type="Proteomes" id="UP000055035"/>
    </source>
</evidence>
<dbReference type="OrthoDB" id="5637at2"/>
<feature type="domain" description="DUF3298" evidence="2">
    <location>
        <begin position="131"/>
        <end position="205"/>
    </location>
</feature>
<dbReference type="EMBL" id="LNYJ01000011">
    <property type="protein sequence ID" value="KTD16579.1"/>
    <property type="molecule type" value="Genomic_DNA"/>
</dbReference>
<keyword evidence="1" id="KW-0732">Signal</keyword>
<reference evidence="4 5" key="1">
    <citation type="submission" date="2015-11" db="EMBL/GenBank/DDBJ databases">
        <title>Genomic analysis of 38 Legionella species identifies large and diverse effector repertoires.</title>
        <authorList>
            <person name="Burstein D."/>
            <person name="Amaro F."/>
            <person name="Zusman T."/>
            <person name="Lifshitz Z."/>
            <person name="Cohen O."/>
            <person name="Gilbert J.A."/>
            <person name="Pupko T."/>
            <person name="Shuman H.A."/>
            <person name="Segal G."/>
        </authorList>
    </citation>
    <scope>NUCLEOTIDE SEQUENCE [LARGE SCALE GENOMIC DNA]</scope>
    <source>
        <strain evidence="4 5">BL-540</strain>
    </source>
</reference>
<gene>
    <name evidence="4" type="primary">yjeA</name>
    <name evidence="4" type="ORF">Ljor_0885</name>
</gene>
<evidence type="ECO:0000259" key="2">
    <source>
        <dbReference type="Pfam" id="PF11738"/>
    </source>
</evidence>
<dbReference type="PATRIC" id="fig|456.5.peg.941"/>
<comment type="caution">
    <text evidence="4">The sequence shown here is derived from an EMBL/GenBank/DDBJ whole genome shotgun (WGS) entry which is preliminary data.</text>
</comment>
<keyword evidence="5" id="KW-1185">Reference proteome</keyword>
<keyword evidence="4" id="KW-0119">Carbohydrate metabolism</keyword>
<dbReference type="Pfam" id="PF13739">
    <property type="entry name" value="PdaC"/>
    <property type="match status" value="1"/>
</dbReference>
<dbReference type="Gene3D" id="3.30.565.40">
    <property type="entry name" value="Fervidobacterium nodosum Rt17-B1 like"/>
    <property type="match status" value="1"/>
</dbReference>
<evidence type="ECO:0000313" key="4">
    <source>
        <dbReference type="EMBL" id="KTD16579.1"/>
    </source>
</evidence>
<keyword evidence="4" id="KW-0858">Xylan degradation</keyword>
<keyword evidence="4" id="KW-0378">Hydrolase</keyword>
<feature type="signal peptide" evidence="1">
    <location>
        <begin position="1"/>
        <end position="21"/>
    </location>
</feature>
<keyword evidence="4" id="KW-0624">Polysaccharide degradation</keyword>
<dbReference type="InterPro" id="IPR021729">
    <property type="entry name" value="DUF3298"/>
</dbReference>
<feature type="domain" description="Deacetylase PdaC" evidence="3">
    <location>
        <begin position="30"/>
        <end position="114"/>
    </location>
</feature>
<proteinExistence type="predicted"/>
<protein>
    <submittedName>
        <fullName evidence="4">Endo-1,4-beta-xylanase-like protein</fullName>
    </submittedName>
</protein>
<dbReference type="Pfam" id="PF11738">
    <property type="entry name" value="DUF3298"/>
    <property type="match status" value="1"/>
</dbReference>
<dbReference type="Proteomes" id="UP000055035">
    <property type="component" value="Unassembled WGS sequence"/>
</dbReference>
<feature type="chain" id="PRO_5006914563" evidence="1">
    <location>
        <begin position="22"/>
        <end position="226"/>
    </location>
</feature>
<evidence type="ECO:0000259" key="3">
    <source>
        <dbReference type="Pfam" id="PF13739"/>
    </source>
</evidence>
<dbReference type="AlphaFoldDB" id="A0A0W0V8W6"/>
<dbReference type="InterPro" id="IPR037126">
    <property type="entry name" value="PdaC/RsiV-like_sf"/>
</dbReference>
<dbReference type="STRING" id="456.Ljor_0885"/>